<sequence>MQKLRPPTWRRSRTPTPVEMRTGGPAASCPAITSSSSLDMVSRQASCTCPVGHSQLLASARCSEPVQTPKENHTFLCLPVDQSAALPANNGTSSTKNKANPAGNNNRARSRSFDFSHDQEEATKSLSVDLGTNAQPERVASGGSGPLLGMLRRSFSRHSSTSDGQRSSQSCVTSAGPALGGNASLAGSLGGAVGGAGSAAGIGSAVCIHCLCVEEYERQQGQSPPAAAPPLQPALCPAVDELLSENEYDSNGSSSCGESAADDPHPDEELDTSRLSFLGQSFECRQKVEPWIRENENQLAPDPSARALIRRGRSLGLASDTSSTVLLGAAPNLRRGGSECQPDACHLQQEEEPDGDSWTDQAPSCQISFNFSFSSTSEPSTNYQVSDATGSATPVGGRRSPGGIGTPRLERQEALCSGWLGSEPSFELLVPGHHSYGADLEHSHDDHSRHVSSGSRTHASMETHASVSLEVDSGACVGGVVQQASLESQYSFQLSLDVHLPESTRQRISSFESETSVDSMASSNVSVGGMAGGGGRCSANGSGFLNRSSLLARRKCLSAGASPSSSPPICLSNSRYNLCSGGGGGGGPAVTSNSRLNLCTGSSSEYGDQADVEANPLSPSPPAEIYLTVPVLAPLTAATKTANSGANLLLDKSRHLRQRFRRHDSSKSSSDKDRDKESPANLAPTPATSSTQRSLAACSSLNSRSLSRSGDSLRPRSDHLPFRSRSIEIGLPTAHRHHHHHHRHHHRTEYHDLAGSARRQQWVSRLKYVLVRS</sequence>
<feature type="non-terminal residue" evidence="2">
    <location>
        <position position="773"/>
    </location>
</feature>
<feature type="region of interest" description="Disordered" evidence="1">
    <location>
        <begin position="649"/>
        <end position="721"/>
    </location>
</feature>
<feature type="compositionally biased region" description="Polar residues" evidence="1">
    <location>
        <begin position="89"/>
        <end position="107"/>
    </location>
</feature>
<evidence type="ECO:0000313" key="3">
    <source>
        <dbReference type="Proteomes" id="UP000076858"/>
    </source>
</evidence>
<feature type="compositionally biased region" description="Basic and acidic residues" evidence="1">
    <location>
        <begin position="111"/>
        <end position="123"/>
    </location>
</feature>
<feature type="region of interest" description="Disordered" evidence="1">
    <location>
        <begin position="442"/>
        <end position="462"/>
    </location>
</feature>
<keyword evidence="2" id="KW-0808">Transferase</keyword>
<feature type="compositionally biased region" description="Polar residues" evidence="1">
    <location>
        <begin position="375"/>
        <end position="392"/>
    </location>
</feature>
<feature type="compositionally biased region" description="Basic and acidic residues" evidence="1">
    <location>
        <begin position="663"/>
        <end position="678"/>
    </location>
</feature>
<accession>A0A162PV92</accession>
<dbReference type="Proteomes" id="UP000076858">
    <property type="component" value="Unassembled WGS sequence"/>
</dbReference>
<feature type="compositionally biased region" description="Low complexity" evidence="1">
    <location>
        <begin position="693"/>
        <end position="710"/>
    </location>
</feature>
<dbReference type="OrthoDB" id="242257at2759"/>
<evidence type="ECO:0000313" key="2">
    <source>
        <dbReference type="EMBL" id="KZS19179.1"/>
    </source>
</evidence>
<keyword evidence="3" id="KW-1185">Reference proteome</keyword>
<proteinExistence type="predicted"/>
<protein>
    <submittedName>
        <fullName evidence="2">Putative Diacylglycerol kinase beta</fullName>
    </submittedName>
</protein>
<dbReference type="AlphaFoldDB" id="A0A162PV92"/>
<feature type="region of interest" description="Disordered" evidence="1">
    <location>
        <begin position="375"/>
        <end position="407"/>
    </location>
</feature>
<reference evidence="2 3" key="1">
    <citation type="submission" date="2016-03" db="EMBL/GenBank/DDBJ databases">
        <title>EvidentialGene: Evidence-directed Construction of Genes on Genomes.</title>
        <authorList>
            <person name="Gilbert D.G."/>
            <person name="Choi J.-H."/>
            <person name="Mockaitis K."/>
            <person name="Colbourne J."/>
            <person name="Pfrender M."/>
        </authorList>
    </citation>
    <scope>NUCLEOTIDE SEQUENCE [LARGE SCALE GENOMIC DNA]</scope>
    <source>
        <strain evidence="2 3">Xinb3</strain>
        <tissue evidence="2">Complete organism</tissue>
    </source>
</reference>
<evidence type="ECO:0000256" key="1">
    <source>
        <dbReference type="SAM" id="MobiDB-lite"/>
    </source>
</evidence>
<feature type="compositionally biased region" description="Polar residues" evidence="1">
    <location>
        <begin position="124"/>
        <end position="135"/>
    </location>
</feature>
<keyword evidence="2" id="KW-0418">Kinase</keyword>
<feature type="region of interest" description="Disordered" evidence="1">
    <location>
        <begin position="1"/>
        <end position="29"/>
    </location>
</feature>
<feature type="compositionally biased region" description="Basic and acidic residues" evidence="1">
    <location>
        <begin position="711"/>
        <end position="721"/>
    </location>
</feature>
<organism evidence="2 3">
    <name type="scientific">Daphnia magna</name>
    <dbReference type="NCBI Taxonomy" id="35525"/>
    <lineage>
        <taxon>Eukaryota</taxon>
        <taxon>Metazoa</taxon>
        <taxon>Ecdysozoa</taxon>
        <taxon>Arthropoda</taxon>
        <taxon>Crustacea</taxon>
        <taxon>Branchiopoda</taxon>
        <taxon>Diplostraca</taxon>
        <taxon>Cladocera</taxon>
        <taxon>Anomopoda</taxon>
        <taxon>Daphniidae</taxon>
        <taxon>Daphnia</taxon>
    </lineage>
</organism>
<feature type="region of interest" description="Disordered" evidence="1">
    <location>
        <begin position="87"/>
        <end position="150"/>
    </location>
</feature>
<dbReference type="GO" id="GO:0016301">
    <property type="term" value="F:kinase activity"/>
    <property type="evidence" value="ECO:0007669"/>
    <property type="project" value="UniProtKB-KW"/>
</dbReference>
<dbReference type="EMBL" id="LRGB01000442">
    <property type="protein sequence ID" value="KZS19179.1"/>
    <property type="molecule type" value="Genomic_DNA"/>
</dbReference>
<feature type="region of interest" description="Disordered" evidence="1">
    <location>
        <begin position="247"/>
        <end position="271"/>
    </location>
</feature>
<gene>
    <name evidence="2" type="ORF">APZ42_014473</name>
</gene>
<comment type="caution">
    <text evidence="2">The sequence shown here is derived from an EMBL/GenBank/DDBJ whole genome shotgun (WGS) entry which is preliminary data.</text>
</comment>
<name>A0A162PV92_9CRUS</name>